<dbReference type="InterPro" id="IPR046500">
    <property type="entry name" value="DUF6678"/>
</dbReference>
<accession>A0A347TJX0</accession>
<dbReference type="KEGG" id="amar:AMRN_1151"/>
<protein>
    <submittedName>
        <fullName evidence="1">Uncharacterized protein</fullName>
    </submittedName>
</protein>
<sequence length="129" mass="15558">MNEKYRKIINERQLVSVMNKTKWRELCHDFEKLHSLYIRVKYKLISSEEILGFSAVWWNEIYEESSAIEWIDFNPIISKYRGRLVAPKETDMSYEILAILKKHGIKYSMEGSYFRVWGYLNQHTNPVFV</sequence>
<gene>
    <name evidence="1" type="ORF">AMRN_1151</name>
    <name evidence="2" type="ORF">CPH92_04590</name>
</gene>
<dbReference type="Proteomes" id="UP000264693">
    <property type="component" value="Chromosome"/>
</dbReference>
<evidence type="ECO:0000313" key="4">
    <source>
        <dbReference type="Proteomes" id="UP000264693"/>
    </source>
</evidence>
<keyword evidence="3" id="KW-1185">Reference proteome</keyword>
<name>A0A347TJX0_9BACT</name>
<organism evidence="1 4">
    <name type="scientific">Malaciobacter marinus</name>
    <dbReference type="NCBI Taxonomy" id="505249"/>
    <lineage>
        <taxon>Bacteria</taxon>
        <taxon>Pseudomonadati</taxon>
        <taxon>Campylobacterota</taxon>
        <taxon>Epsilonproteobacteria</taxon>
        <taxon>Campylobacterales</taxon>
        <taxon>Arcobacteraceae</taxon>
        <taxon>Malaciobacter</taxon>
    </lineage>
</organism>
<evidence type="ECO:0000313" key="1">
    <source>
        <dbReference type="EMBL" id="AXX86898.1"/>
    </source>
</evidence>
<dbReference type="EMBL" id="NXAO01000018">
    <property type="protein sequence ID" value="PHO15854.1"/>
    <property type="molecule type" value="Genomic_DNA"/>
</dbReference>
<dbReference type="Proteomes" id="UP000224740">
    <property type="component" value="Unassembled WGS sequence"/>
</dbReference>
<dbReference type="EMBL" id="CP032101">
    <property type="protein sequence ID" value="AXX86898.1"/>
    <property type="molecule type" value="Genomic_DNA"/>
</dbReference>
<dbReference type="AlphaFoldDB" id="A0A347TJX0"/>
<evidence type="ECO:0000313" key="2">
    <source>
        <dbReference type="EMBL" id="PHO15854.1"/>
    </source>
</evidence>
<dbReference type="RefSeq" id="WP_099310586.1">
    <property type="nucleotide sequence ID" value="NZ_CP032101.1"/>
</dbReference>
<evidence type="ECO:0000313" key="3">
    <source>
        <dbReference type="Proteomes" id="UP000224740"/>
    </source>
</evidence>
<proteinExistence type="predicted"/>
<reference evidence="1 4" key="3">
    <citation type="submission" date="2018-08" db="EMBL/GenBank/DDBJ databases">
        <title>Complete genome of the Arcobacter marinus type strain JCM 15502.</title>
        <authorList>
            <person name="Miller W.G."/>
            <person name="Yee E."/>
            <person name="Huynh S."/>
            <person name="Parker C.T."/>
        </authorList>
    </citation>
    <scope>NUCLEOTIDE SEQUENCE [LARGE SCALE GENOMIC DNA]</scope>
    <source>
        <strain evidence="1 4">JCM 15502</strain>
    </source>
</reference>
<reference evidence="3" key="1">
    <citation type="submission" date="2017-09" db="EMBL/GenBank/DDBJ databases">
        <title>Arcobacter canalis sp. nov., a new species isolated from a water canal contaminated with urban sewage.</title>
        <authorList>
            <person name="Perez-Cataluna A."/>
            <person name="Salas-Masso N."/>
            <person name="Figueras M.J."/>
        </authorList>
    </citation>
    <scope>NUCLEOTIDE SEQUENCE [LARGE SCALE GENOMIC DNA]</scope>
    <source>
        <strain evidence="3">CECT 7727</strain>
    </source>
</reference>
<reference evidence="2" key="2">
    <citation type="submission" date="2017-09" db="EMBL/GenBank/DDBJ databases">
        <authorList>
            <person name="Perez-Cataluna A."/>
            <person name="Figueras M.J."/>
            <person name="Salas-Masso N."/>
        </authorList>
    </citation>
    <scope>NUCLEOTIDE SEQUENCE</scope>
    <source>
        <strain evidence="2">CECT 7727</strain>
    </source>
</reference>
<dbReference type="Pfam" id="PF20383">
    <property type="entry name" value="DUF6678"/>
    <property type="match status" value="1"/>
</dbReference>